<name>A0A5E4TTW1_9BURK</name>
<dbReference type="Proteomes" id="UP000337189">
    <property type="component" value="Unassembled WGS sequence"/>
</dbReference>
<dbReference type="OrthoDB" id="8612906at2"/>
<dbReference type="AlphaFoldDB" id="A0A5E4TTW1"/>
<gene>
    <name evidence="1" type="ORF">PCO31110_01600</name>
</gene>
<organism evidence="1 2">
    <name type="scientific">Pandoraea communis</name>
    <dbReference type="NCBI Taxonomy" id="2508297"/>
    <lineage>
        <taxon>Bacteria</taxon>
        <taxon>Pseudomonadati</taxon>
        <taxon>Pseudomonadota</taxon>
        <taxon>Betaproteobacteria</taxon>
        <taxon>Burkholderiales</taxon>
        <taxon>Burkholderiaceae</taxon>
        <taxon>Pandoraea</taxon>
    </lineage>
</organism>
<proteinExistence type="predicted"/>
<sequence>MSTLKVAGGAKLDEALTQILNKHKKGLAVGILEGSTYPDGESTATVAFLDEYGSENSPPRPFMRITADTKSDLWVKALAARLSAGDDAETALKTVGELAVAHMKGVIASGVGPPNAPSTVERKGHGQTLRDTKNMMNSIAYEVVDTDGKGGRE</sequence>
<accession>A0A5E4TTW1</accession>
<dbReference type="EMBL" id="CABPSJ010000002">
    <property type="protein sequence ID" value="VVD90613.1"/>
    <property type="molecule type" value="Genomic_DNA"/>
</dbReference>
<dbReference type="RefSeq" id="WP_150690097.1">
    <property type="nucleotide sequence ID" value="NZ_CABPSJ010000002.1"/>
</dbReference>
<evidence type="ECO:0000313" key="2">
    <source>
        <dbReference type="Proteomes" id="UP000337189"/>
    </source>
</evidence>
<evidence type="ECO:0000313" key="1">
    <source>
        <dbReference type="EMBL" id="VVD90613.1"/>
    </source>
</evidence>
<protein>
    <submittedName>
        <fullName evidence="1">Uncharacterized protein</fullName>
    </submittedName>
</protein>
<reference evidence="1 2" key="1">
    <citation type="submission" date="2019-08" db="EMBL/GenBank/DDBJ databases">
        <authorList>
            <person name="Peeters C."/>
        </authorList>
    </citation>
    <scope>NUCLEOTIDE SEQUENCE [LARGE SCALE GENOMIC DNA]</scope>
    <source>
        <strain evidence="1 2">LMG 31110</strain>
    </source>
</reference>